<accession>A0A8J6P164</accession>
<dbReference type="Proteomes" id="UP000632659">
    <property type="component" value="Unassembled WGS sequence"/>
</dbReference>
<protein>
    <submittedName>
        <fullName evidence="6">MarR family transcriptional regulator</fullName>
    </submittedName>
</protein>
<keyword evidence="1" id="KW-0805">Transcription regulation</keyword>
<dbReference type="EMBL" id="JACRTL010000003">
    <property type="protein sequence ID" value="MBC8610971.1"/>
    <property type="molecule type" value="Genomic_DNA"/>
</dbReference>
<sequence>MEKEKENVWDMHMGKLVHMLSNQLKRRDSMEAGPSDLTHMQRLVLRFILLRSLHLDLYQKDIEEEFHIRKSTATGILQLLEKKGFISRESVEQDGRLKRLVPTKKAEGYREKILENIRENEARMEQGIPREDYEACKLVLWKVFENLMEEEKKEERRRRDESKTISINP</sequence>
<dbReference type="AlphaFoldDB" id="A0A8J6P164"/>
<dbReference type="OrthoDB" id="384891at2"/>
<dbReference type="Pfam" id="PF12802">
    <property type="entry name" value="MarR_2"/>
    <property type="match status" value="1"/>
</dbReference>
<dbReference type="InterPro" id="IPR036390">
    <property type="entry name" value="WH_DNA-bd_sf"/>
</dbReference>
<organism evidence="6 7">
    <name type="scientific">Massiliimalia timonensis</name>
    <dbReference type="NCBI Taxonomy" id="1987501"/>
    <lineage>
        <taxon>Bacteria</taxon>
        <taxon>Bacillati</taxon>
        <taxon>Bacillota</taxon>
        <taxon>Clostridia</taxon>
        <taxon>Eubacteriales</taxon>
        <taxon>Oscillospiraceae</taxon>
        <taxon>Massiliimalia</taxon>
    </lineage>
</organism>
<evidence type="ECO:0000313" key="7">
    <source>
        <dbReference type="Proteomes" id="UP000632659"/>
    </source>
</evidence>
<reference evidence="6" key="1">
    <citation type="submission" date="2020-08" db="EMBL/GenBank/DDBJ databases">
        <title>Genome public.</title>
        <authorList>
            <person name="Liu C."/>
            <person name="Sun Q."/>
        </authorList>
    </citation>
    <scope>NUCLEOTIDE SEQUENCE</scope>
    <source>
        <strain evidence="6">NSJ-15</strain>
    </source>
</reference>
<keyword evidence="2" id="KW-0238">DNA-binding</keyword>
<dbReference type="InterPro" id="IPR000835">
    <property type="entry name" value="HTH_MarR-typ"/>
</dbReference>
<evidence type="ECO:0000313" key="6">
    <source>
        <dbReference type="EMBL" id="MBC8610971.1"/>
    </source>
</evidence>
<evidence type="ECO:0000256" key="3">
    <source>
        <dbReference type="ARBA" id="ARBA00023163"/>
    </source>
</evidence>
<gene>
    <name evidence="6" type="ORF">H8702_07530</name>
</gene>
<proteinExistence type="predicted"/>
<comment type="caution">
    <text evidence="6">The sequence shown here is derived from an EMBL/GenBank/DDBJ whole genome shotgun (WGS) entry which is preliminary data.</text>
</comment>
<dbReference type="Gene3D" id="1.10.10.10">
    <property type="entry name" value="Winged helix-like DNA-binding domain superfamily/Winged helix DNA-binding domain"/>
    <property type="match status" value="1"/>
</dbReference>
<dbReference type="SMART" id="SM00347">
    <property type="entry name" value="HTH_MARR"/>
    <property type="match status" value="1"/>
</dbReference>
<keyword evidence="3" id="KW-0804">Transcription</keyword>
<dbReference type="RefSeq" id="WP_093989080.1">
    <property type="nucleotide sequence ID" value="NZ_FYDD01000004.1"/>
</dbReference>
<dbReference type="SUPFAM" id="SSF46785">
    <property type="entry name" value="Winged helix' DNA-binding domain"/>
    <property type="match status" value="1"/>
</dbReference>
<feature type="region of interest" description="Disordered" evidence="4">
    <location>
        <begin position="150"/>
        <end position="169"/>
    </location>
</feature>
<dbReference type="PANTHER" id="PTHR42756">
    <property type="entry name" value="TRANSCRIPTIONAL REGULATOR, MARR"/>
    <property type="match status" value="1"/>
</dbReference>
<name>A0A8J6P164_9FIRM</name>
<dbReference type="GO" id="GO:0003700">
    <property type="term" value="F:DNA-binding transcription factor activity"/>
    <property type="evidence" value="ECO:0007669"/>
    <property type="project" value="InterPro"/>
</dbReference>
<feature type="compositionally biased region" description="Basic and acidic residues" evidence="4">
    <location>
        <begin position="150"/>
        <end position="163"/>
    </location>
</feature>
<dbReference type="PROSITE" id="PS01117">
    <property type="entry name" value="HTH_MARR_1"/>
    <property type="match status" value="1"/>
</dbReference>
<dbReference type="GO" id="GO:0003677">
    <property type="term" value="F:DNA binding"/>
    <property type="evidence" value="ECO:0007669"/>
    <property type="project" value="UniProtKB-KW"/>
</dbReference>
<dbReference type="PANTHER" id="PTHR42756:SF1">
    <property type="entry name" value="TRANSCRIPTIONAL REPRESSOR OF EMRAB OPERON"/>
    <property type="match status" value="1"/>
</dbReference>
<dbReference type="InterPro" id="IPR036388">
    <property type="entry name" value="WH-like_DNA-bd_sf"/>
</dbReference>
<evidence type="ECO:0000256" key="1">
    <source>
        <dbReference type="ARBA" id="ARBA00023015"/>
    </source>
</evidence>
<keyword evidence="7" id="KW-1185">Reference proteome</keyword>
<evidence type="ECO:0000256" key="2">
    <source>
        <dbReference type="ARBA" id="ARBA00023125"/>
    </source>
</evidence>
<dbReference type="PROSITE" id="PS50995">
    <property type="entry name" value="HTH_MARR_2"/>
    <property type="match status" value="1"/>
</dbReference>
<evidence type="ECO:0000259" key="5">
    <source>
        <dbReference type="PROSITE" id="PS50995"/>
    </source>
</evidence>
<dbReference type="InterPro" id="IPR023187">
    <property type="entry name" value="Tscrpt_reg_MarR-type_CS"/>
</dbReference>
<evidence type="ECO:0000256" key="4">
    <source>
        <dbReference type="SAM" id="MobiDB-lite"/>
    </source>
</evidence>
<feature type="domain" description="HTH marR-type" evidence="5">
    <location>
        <begin position="10"/>
        <end position="145"/>
    </location>
</feature>